<keyword evidence="1" id="KW-0472">Membrane</keyword>
<dbReference type="Proteomes" id="UP001296993">
    <property type="component" value="Unassembled WGS sequence"/>
</dbReference>
<gene>
    <name evidence="2" type="ORF">JOF47_002882</name>
</gene>
<sequence>MITTVFMLLLMVGLGWSMKAAATGQIKRNSWIGIRTAATMHCDQCWLLGHHAAAHKGMLGVVAAGVVMALGSVAALIPAMPGFLYPASLLLGCVLLLSGVLLGAKDARWATSKIHAGEQKSPA</sequence>
<protein>
    <recommendedName>
        <fullName evidence="4">SdpI family protein</fullName>
    </recommendedName>
</protein>
<dbReference type="Pfam" id="PF13630">
    <property type="entry name" value="SdpI"/>
    <property type="match status" value="1"/>
</dbReference>
<feature type="transmembrane region" description="Helical" evidence="1">
    <location>
        <begin position="58"/>
        <end position="77"/>
    </location>
</feature>
<comment type="caution">
    <text evidence="2">The sequence shown here is derived from an EMBL/GenBank/DDBJ whole genome shotgun (WGS) entry which is preliminary data.</text>
</comment>
<keyword evidence="3" id="KW-1185">Reference proteome</keyword>
<dbReference type="InterPro" id="IPR025962">
    <property type="entry name" value="SdpI/YhfL"/>
</dbReference>
<feature type="transmembrane region" description="Helical" evidence="1">
    <location>
        <begin position="83"/>
        <end position="104"/>
    </location>
</feature>
<evidence type="ECO:0000313" key="3">
    <source>
        <dbReference type="Proteomes" id="UP001296993"/>
    </source>
</evidence>
<name>A0ABS4XGD8_9MICC</name>
<keyword evidence="1" id="KW-1133">Transmembrane helix</keyword>
<reference evidence="2 3" key="1">
    <citation type="submission" date="2021-03" db="EMBL/GenBank/DDBJ databases">
        <title>Sequencing the genomes of 1000 actinobacteria strains.</title>
        <authorList>
            <person name="Klenk H.-P."/>
        </authorList>
    </citation>
    <scope>NUCLEOTIDE SEQUENCE [LARGE SCALE GENOMIC DNA]</scope>
    <source>
        <strain evidence="2 3">DSM 15797</strain>
    </source>
</reference>
<evidence type="ECO:0008006" key="4">
    <source>
        <dbReference type="Google" id="ProtNLM"/>
    </source>
</evidence>
<evidence type="ECO:0000256" key="1">
    <source>
        <dbReference type="SAM" id="Phobius"/>
    </source>
</evidence>
<evidence type="ECO:0000313" key="2">
    <source>
        <dbReference type="EMBL" id="MBP2387371.1"/>
    </source>
</evidence>
<accession>A0ABS4XGD8</accession>
<proteinExistence type="predicted"/>
<organism evidence="2 3">
    <name type="scientific">Paeniglutamicibacter kerguelensis</name>
    <dbReference type="NCBI Taxonomy" id="254788"/>
    <lineage>
        <taxon>Bacteria</taxon>
        <taxon>Bacillati</taxon>
        <taxon>Actinomycetota</taxon>
        <taxon>Actinomycetes</taxon>
        <taxon>Micrococcales</taxon>
        <taxon>Micrococcaceae</taxon>
        <taxon>Paeniglutamicibacter</taxon>
    </lineage>
</organism>
<dbReference type="RefSeq" id="WP_209999582.1">
    <property type="nucleotide sequence ID" value="NZ_BAAAJY010000009.1"/>
</dbReference>
<dbReference type="EMBL" id="JAGIOF010000001">
    <property type="protein sequence ID" value="MBP2387371.1"/>
    <property type="molecule type" value="Genomic_DNA"/>
</dbReference>
<keyword evidence="1" id="KW-0812">Transmembrane</keyword>